<evidence type="ECO:0000256" key="1">
    <source>
        <dbReference type="ARBA" id="ARBA00022598"/>
    </source>
</evidence>
<dbReference type="InterPro" id="IPR004412">
    <property type="entry name" value="GatA"/>
</dbReference>
<gene>
    <name evidence="5" type="primary">gatA</name>
    <name evidence="7" type="ORF">A2849_02505</name>
</gene>
<feature type="domain" description="Amidase" evidence="6">
    <location>
        <begin position="24"/>
        <end position="464"/>
    </location>
</feature>
<keyword evidence="1 5" id="KW-0436">Ligase</keyword>
<dbReference type="InterPro" id="IPR000120">
    <property type="entry name" value="Amidase"/>
</dbReference>
<sequence>MDLQTLSISKAHSALVKGEYSAVELAEAYLSEIKKKNEALNAYLEVFDDVIEQAKAADARIKKGEATMLTGIPLAVKDNILIKGKRVGSASKILENYVASYDATAIAKLKEAGAVFLGRANMDEFALGGSTENSAYGVTKNPHDTTRVPGGTSGGSAAAVGANLALAALGSDTGGSIRQPASFCGVVGLKPTYGAVSRHGLMAAVSSFDQIGPIAKTVEDAEIIFNCIKGQDIFDSTSMEIQNMKHGTWNIKKITIGIPKTFTEMEGISLEVSKNFQESLAHLKKSGFVIKDIELPNVRYSLPAYYIINFAEVSTNLARFDGVKYGFHMAGKNLLEDYRNTRGLGFGPEARRRILLGSYVLSSGYYDAYYNKANQVREIIRADFAKAFSEVDVIATPTTPTVAFKIGEKSNNPLSMYLADIFTTAANLGGIPAISIPSGFAKREGKELPLGLQLMGAYGHDQTLFDVGKAFQAVA</sequence>
<evidence type="ECO:0000313" key="7">
    <source>
        <dbReference type="EMBL" id="OHA20779.1"/>
    </source>
</evidence>
<dbReference type="GO" id="GO:0006412">
    <property type="term" value="P:translation"/>
    <property type="evidence" value="ECO:0007669"/>
    <property type="project" value="UniProtKB-UniRule"/>
</dbReference>
<dbReference type="NCBIfam" id="TIGR00132">
    <property type="entry name" value="gatA"/>
    <property type="match status" value="1"/>
</dbReference>
<protein>
    <recommendedName>
        <fullName evidence="5">Glutamyl-tRNA(Gln) amidotransferase subunit A</fullName>
        <shortName evidence="5">Glu-ADT subunit A</shortName>
        <ecNumber evidence="5">6.3.5.7</ecNumber>
    </recommendedName>
</protein>
<dbReference type="EC" id="6.3.5.7" evidence="5"/>
<comment type="function">
    <text evidence="5">Allows the formation of correctly charged Gln-tRNA(Gln) through the transamidation of misacylated Glu-tRNA(Gln) in organisms which lack glutaminyl-tRNA synthetase. The reaction takes place in the presence of glutamine and ATP through an activated gamma-phospho-Glu-tRNA(Gln).</text>
</comment>
<dbReference type="PANTHER" id="PTHR11895">
    <property type="entry name" value="TRANSAMIDASE"/>
    <property type="match status" value="1"/>
</dbReference>
<dbReference type="HAMAP" id="MF_00120">
    <property type="entry name" value="GatA"/>
    <property type="match status" value="1"/>
</dbReference>
<evidence type="ECO:0000256" key="2">
    <source>
        <dbReference type="ARBA" id="ARBA00022741"/>
    </source>
</evidence>
<evidence type="ECO:0000313" key="8">
    <source>
        <dbReference type="Proteomes" id="UP000178121"/>
    </source>
</evidence>
<comment type="caution">
    <text evidence="5">Lacks conserved residue(s) required for the propagation of feature annotation.</text>
</comment>
<dbReference type="GO" id="GO:0005524">
    <property type="term" value="F:ATP binding"/>
    <property type="evidence" value="ECO:0007669"/>
    <property type="project" value="UniProtKB-KW"/>
</dbReference>
<comment type="similarity">
    <text evidence="5">Belongs to the amidase family. GatA subfamily.</text>
</comment>
<dbReference type="InterPro" id="IPR023631">
    <property type="entry name" value="Amidase_dom"/>
</dbReference>
<keyword evidence="2 5" id="KW-0547">Nucleotide-binding</keyword>
<dbReference type="PANTHER" id="PTHR11895:SF151">
    <property type="entry name" value="GLUTAMYL-TRNA(GLN) AMIDOTRANSFERASE SUBUNIT A"/>
    <property type="match status" value="1"/>
</dbReference>
<comment type="caution">
    <text evidence="7">The sequence shown here is derived from an EMBL/GenBank/DDBJ whole genome shotgun (WGS) entry which is preliminary data.</text>
</comment>
<dbReference type="Gene3D" id="3.90.1300.10">
    <property type="entry name" value="Amidase signature (AS) domain"/>
    <property type="match status" value="1"/>
</dbReference>
<accession>A0A1G2MCB8</accession>
<dbReference type="InterPro" id="IPR036928">
    <property type="entry name" value="AS_sf"/>
</dbReference>
<comment type="subunit">
    <text evidence="5">Heterotrimer of A, B and C subunits.</text>
</comment>
<evidence type="ECO:0000256" key="3">
    <source>
        <dbReference type="ARBA" id="ARBA00022840"/>
    </source>
</evidence>
<evidence type="ECO:0000259" key="6">
    <source>
        <dbReference type="Pfam" id="PF01425"/>
    </source>
</evidence>
<evidence type="ECO:0000256" key="4">
    <source>
        <dbReference type="ARBA" id="ARBA00022917"/>
    </source>
</evidence>
<dbReference type="EMBL" id="MHRI01000023">
    <property type="protein sequence ID" value="OHA20779.1"/>
    <property type="molecule type" value="Genomic_DNA"/>
</dbReference>
<dbReference type="Proteomes" id="UP000178121">
    <property type="component" value="Unassembled WGS sequence"/>
</dbReference>
<keyword evidence="4 5" id="KW-0648">Protein biosynthesis</keyword>
<feature type="active site" description="Acyl-ester intermediate" evidence="5">
    <location>
        <position position="176"/>
    </location>
</feature>
<reference evidence="7 8" key="1">
    <citation type="journal article" date="2016" name="Nat. Commun.">
        <title>Thousands of microbial genomes shed light on interconnected biogeochemical processes in an aquifer system.</title>
        <authorList>
            <person name="Anantharaman K."/>
            <person name="Brown C.T."/>
            <person name="Hug L.A."/>
            <person name="Sharon I."/>
            <person name="Castelle C.J."/>
            <person name="Probst A.J."/>
            <person name="Thomas B.C."/>
            <person name="Singh A."/>
            <person name="Wilkins M.J."/>
            <person name="Karaoz U."/>
            <person name="Brodie E.L."/>
            <person name="Williams K.H."/>
            <person name="Hubbard S.S."/>
            <person name="Banfield J.F."/>
        </authorList>
    </citation>
    <scope>NUCLEOTIDE SEQUENCE [LARGE SCALE GENOMIC DNA]</scope>
</reference>
<name>A0A1G2MCB8_9BACT</name>
<dbReference type="SUPFAM" id="SSF75304">
    <property type="entry name" value="Amidase signature (AS) enzymes"/>
    <property type="match status" value="1"/>
</dbReference>
<dbReference type="Pfam" id="PF01425">
    <property type="entry name" value="Amidase"/>
    <property type="match status" value="1"/>
</dbReference>
<dbReference type="GO" id="GO:0050567">
    <property type="term" value="F:glutaminyl-tRNA synthase (glutamine-hydrolyzing) activity"/>
    <property type="evidence" value="ECO:0007669"/>
    <property type="project" value="UniProtKB-UniRule"/>
</dbReference>
<comment type="catalytic activity">
    <reaction evidence="5">
        <text>L-glutamyl-tRNA(Gln) + L-glutamine + ATP + H2O = L-glutaminyl-tRNA(Gln) + L-glutamate + ADP + phosphate + H(+)</text>
        <dbReference type="Rhea" id="RHEA:17521"/>
        <dbReference type="Rhea" id="RHEA-COMP:9681"/>
        <dbReference type="Rhea" id="RHEA-COMP:9684"/>
        <dbReference type="ChEBI" id="CHEBI:15377"/>
        <dbReference type="ChEBI" id="CHEBI:15378"/>
        <dbReference type="ChEBI" id="CHEBI:29985"/>
        <dbReference type="ChEBI" id="CHEBI:30616"/>
        <dbReference type="ChEBI" id="CHEBI:43474"/>
        <dbReference type="ChEBI" id="CHEBI:58359"/>
        <dbReference type="ChEBI" id="CHEBI:78520"/>
        <dbReference type="ChEBI" id="CHEBI:78521"/>
        <dbReference type="ChEBI" id="CHEBI:456216"/>
        <dbReference type="EC" id="6.3.5.7"/>
    </reaction>
</comment>
<dbReference type="AlphaFoldDB" id="A0A1G2MCB8"/>
<organism evidence="7 8">
    <name type="scientific">Candidatus Taylorbacteria bacterium RIFCSPHIGHO2_01_FULL_51_15</name>
    <dbReference type="NCBI Taxonomy" id="1802304"/>
    <lineage>
        <taxon>Bacteria</taxon>
        <taxon>Candidatus Tayloriibacteriota</taxon>
    </lineage>
</organism>
<evidence type="ECO:0000256" key="5">
    <source>
        <dbReference type="HAMAP-Rule" id="MF_00120"/>
    </source>
</evidence>
<proteinExistence type="inferred from homology"/>
<feature type="active site" description="Charge relay system" evidence="5">
    <location>
        <position position="77"/>
    </location>
</feature>
<dbReference type="GO" id="GO:0030956">
    <property type="term" value="C:glutamyl-tRNA(Gln) amidotransferase complex"/>
    <property type="evidence" value="ECO:0007669"/>
    <property type="project" value="InterPro"/>
</dbReference>
<keyword evidence="3 5" id="KW-0067">ATP-binding</keyword>